<evidence type="ECO:0000313" key="5">
    <source>
        <dbReference type="EMBL" id="MBA8886230.1"/>
    </source>
</evidence>
<proteinExistence type="inferred from homology"/>
<protein>
    <submittedName>
        <fullName evidence="5">Putative Zn-dependent peptidase</fullName>
    </submittedName>
</protein>
<dbReference type="InterPro" id="IPR007863">
    <property type="entry name" value="Peptidase_M16_C"/>
</dbReference>
<dbReference type="InterPro" id="IPR011249">
    <property type="entry name" value="Metalloenz_LuxS/M16"/>
</dbReference>
<comment type="caution">
    <text evidence="5">The sequence shown here is derived from an EMBL/GenBank/DDBJ whole genome shotgun (WGS) entry which is preliminary data.</text>
</comment>
<dbReference type="InterPro" id="IPR050361">
    <property type="entry name" value="MPP/UQCRC_Complex"/>
</dbReference>
<dbReference type="Pfam" id="PF05193">
    <property type="entry name" value="Peptidase_M16_C"/>
    <property type="match status" value="1"/>
</dbReference>
<dbReference type="RefSeq" id="WP_182529326.1">
    <property type="nucleotide sequence ID" value="NZ_JACGXL010000001.1"/>
</dbReference>
<organism evidence="5 6">
    <name type="scientific">Dokdonella fugitiva</name>
    <dbReference type="NCBI Taxonomy" id="328517"/>
    <lineage>
        <taxon>Bacteria</taxon>
        <taxon>Pseudomonadati</taxon>
        <taxon>Pseudomonadota</taxon>
        <taxon>Gammaproteobacteria</taxon>
        <taxon>Lysobacterales</taxon>
        <taxon>Rhodanobacteraceae</taxon>
        <taxon>Dokdonella</taxon>
    </lineage>
</organism>
<reference evidence="5 6" key="1">
    <citation type="submission" date="2020-07" db="EMBL/GenBank/DDBJ databases">
        <title>Genomic Encyclopedia of Type Strains, Phase IV (KMG-V): Genome sequencing to study the core and pangenomes of soil and plant-associated prokaryotes.</title>
        <authorList>
            <person name="Whitman W."/>
        </authorList>
    </citation>
    <scope>NUCLEOTIDE SEQUENCE [LARGE SCALE GENOMIC DNA]</scope>
    <source>
        <strain evidence="5 6">RH2WT43</strain>
    </source>
</reference>
<feature type="region of interest" description="Disordered" evidence="2">
    <location>
        <begin position="223"/>
        <end position="251"/>
    </location>
</feature>
<dbReference type="Proteomes" id="UP000550401">
    <property type="component" value="Unassembled WGS sequence"/>
</dbReference>
<dbReference type="Gene3D" id="3.30.830.10">
    <property type="entry name" value="Metalloenzyme, LuxS/M16 peptidase-like"/>
    <property type="match status" value="2"/>
</dbReference>
<comment type="similarity">
    <text evidence="1">Belongs to the peptidase M16 family.</text>
</comment>
<dbReference type="SUPFAM" id="SSF63411">
    <property type="entry name" value="LuxS/MPP-like metallohydrolase"/>
    <property type="match status" value="2"/>
</dbReference>
<accession>A0A839EZ89</accession>
<dbReference type="PANTHER" id="PTHR11851:SF49">
    <property type="entry name" value="MITOCHONDRIAL-PROCESSING PEPTIDASE SUBUNIT ALPHA"/>
    <property type="match status" value="1"/>
</dbReference>
<dbReference type="EMBL" id="JACGXL010000001">
    <property type="protein sequence ID" value="MBA8886230.1"/>
    <property type="molecule type" value="Genomic_DNA"/>
</dbReference>
<feature type="domain" description="Peptidase M16 N-terminal" evidence="3">
    <location>
        <begin position="61"/>
        <end position="149"/>
    </location>
</feature>
<dbReference type="PANTHER" id="PTHR11851">
    <property type="entry name" value="METALLOPROTEASE"/>
    <property type="match status" value="1"/>
</dbReference>
<evidence type="ECO:0000256" key="2">
    <source>
        <dbReference type="SAM" id="MobiDB-lite"/>
    </source>
</evidence>
<evidence type="ECO:0000256" key="1">
    <source>
        <dbReference type="ARBA" id="ARBA00007261"/>
    </source>
</evidence>
<evidence type="ECO:0000313" key="6">
    <source>
        <dbReference type="Proteomes" id="UP000550401"/>
    </source>
</evidence>
<name>A0A839EZ89_9GAMM</name>
<dbReference type="InterPro" id="IPR011765">
    <property type="entry name" value="Pept_M16_N"/>
</dbReference>
<evidence type="ECO:0000259" key="3">
    <source>
        <dbReference type="Pfam" id="PF00675"/>
    </source>
</evidence>
<feature type="domain" description="Peptidase M16 C-terminal" evidence="4">
    <location>
        <begin position="181"/>
        <end position="356"/>
    </location>
</feature>
<dbReference type="Pfam" id="PF00675">
    <property type="entry name" value="Peptidase_M16"/>
    <property type="match status" value="1"/>
</dbReference>
<dbReference type="AlphaFoldDB" id="A0A839EZ89"/>
<sequence>MNAKPSFDRAPPRRAARDLALDCGRFVGMRFDESPLAALTGSFRTPRGDGRMALLQQLTTRLLGCGTVRRDRRSIADALERRGASLSFEAGTARIAFSALACADDLPMLAPLLAQCLREPRFDPEDVVRERAQLAAELRYAAQDPHMLASAVLSRRLFEAGHPHHEPSLEQRIDWLEALGVDDVRACHEALFGANELLVVALGGFDPSSCAVEFEQHLRTWRPPRRPITGTDAGAIPPRGETTRIPHSGSTSSSVLIGTRLTFDVADGVTAWLANRILGGSYASRLVASLRERQALTYSVRSELIDPQSDLDGLWRVAIALGEDKLERGIAATRAELERFADGDIATDELDRQRRAAIGALLVDAASLQGMGAFLLRNLERGAGVVHVDAFVEALAAVSTPQLQRVAAALQPARLETVIVGPEPEA</sequence>
<gene>
    <name evidence="5" type="ORF">FHW12_000421</name>
</gene>
<dbReference type="GO" id="GO:0046872">
    <property type="term" value="F:metal ion binding"/>
    <property type="evidence" value="ECO:0007669"/>
    <property type="project" value="InterPro"/>
</dbReference>
<keyword evidence="6" id="KW-1185">Reference proteome</keyword>
<evidence type="ECO:0000259" key="4">
    <source>
        <dbReference type="Pfam" id="PF05193"/>
    </source>
</evidence>